<sequence>MATLPKAPCPSCSVPHALLPTKRIGYGSVKDHKVEPRALVLCPGSMVHVAYAEARAWQLEFERAQQEAAAPAAVEEMLFEG</sequence>
<proteinExistence type="predicted"/>
<dbReference type="RefSeq" id="WP_369149135.1">
    <property type="nucleotide sequence ID" value="NZ_CP163444.1"/>
</dbReference>
<dbReference type="AlphaFoldDB" id="A0AB39TAM5"/>
<dbReference type="EMBL" id="CP163444">
    <property type="protein sequence ID" value="XDQ76510.1"/>
    <property type="molecule type" value="Genomic_DNA"/>
</dbReference>
<accession>A0AB39TAM5</accession>
<name>A0AB39TAM5_9ACTN</name>
<reference evidence="1" key="1">
    <citation type="submission" date="2024-07" db="EMBL/GenBank/DDBJ databases">
        <authorList>
            <person name="Yu S.T."/>
        </authorList>
    </citation>
    <scope>NUCLEOTIDE SEQUENCE</scope>
    <source>
        <strain evidence="1">R44</strain>
    </source>
</reference>
<protein>
    <submittedName>
        <fullName evidence="1">Uncharacterized protein</fullName>
    </submittedName>
</protein>
<organism evidence="1">
    <name type="scientific">Streptomyces sp. R44</name>
    <dbReference type="NCBI Taxonomy" id="3238633"/>
    <lineage>
        <taxon>Bacteria</taxon>
        <taxon>Bacillati</taxon>
        <taxon>Actinomycetota</taxon>
        <taxon>Actinomycetes</taxon>
        <taxon>Kitasatosporales</taxon>
        <taxon>Streptomycetaceae</taxon>
        <taxon>Streptomyces</taxon>
    </lineage>
</organism>
<gene>
    <name evidence="1" type="ORF">AB5J54_41045</name>
</gene>
<evidence type="ECO:0000313" key="1">
    <source>
        <dbReference type="EMBL" id="XDQ76510.1"/>
    </source>
</evidence>